<reference evidence="5" key="1">
    <citation type="submission" date="2016-10" db="EMBL/GenBank/DDBJ databases">
        <authorList>
            <person name="Varghese N."/>
            <person name="Submissions S."/>
        </authorList>
    </citation>
    <scope>NUCLEOTIDE SEQUENCE [LARGE SCALE GENOMIC DNA]</scope>
    <source>
        <strain evidence="5">DSM 44771</strain>
    </source>
</reference>
<evidence type="ECO:0000313" key="5">
    <source>
        <dbReference type="Proteomes" id="UP000198852"/>
    </source>
</evidence>
<dbReference type="InterPro" id="IPR006140">
    <property type="entry name" value="D-isomer_DH_NAD-bd"/>
</dbReference>
<evidence type="ECO:0000259" key="3">
    <source>
        <dbReference type="Pfam" id="PF02826"/>
    </source>
</evidence>
<dbReference type="Pfam" id="PF02826">
    <property type="entry name" value="2-Hacid_dh_C"/>
    <property type="match status" value="1"/>
</dbReference>
<sequence>MKVHVGPVPEPELEAAVVAAGAELSSAEDANALVWFGAEPSRFAEYDKPGLEWVQLPSAGIESWVAAGVLREDLTFTSAAGTFAQTVAEHTLGLVLSGARQLPAMARATTWQRPEGMRSLTGSTVGIIGAGGIGKALIEMLRPFQVRVLAVNRSGKPVLGAERTWPADDADGMRELLAQSDFVVVAAPATSATSKLIDAAALETMKSDAWLINIARGSLVDTDALVEALDAGHIGGAALDVTDPEPLPDGHSLFGHPRALISPHTANPPHLQMPALARRVEENVRRHMAGQPLLGLVDVAAGY</sequence>
<dbReference type="AlphaFoldDB" id="A0A1I6P4Z9"/>
<dbReference type="SUPFAM" id="SSF51735">
    <property type="entry name" value="NAD(P)-binding Rossmann-fold domains"/>
    <property type="match status" value="1"/>
</dbReference>
<keyword evidence="5" id="KW-1185">Reference proteome</keyword>
<dbReference type="PANTHER" id="PTHR43333">
    <property type="entry name" value="2-HACID_DH_C DOMAIN-CONTAINING PROTEIN"/>
    <property type="match status" value="1"/>
</dbReference>
<dbReference type="InterPro" id="IPR029753">
    <property type="entry name" value="D-isomer_DH_CS"/>
</dbReference>
<dbReference type="OrthoDB" id="4324715at2"/>
<dbReference type="GO" id="GO:0016616">
    <property type="term" value="F:oxidoreductase activity, acting on the CH-OH group of donors, NAD or NADP as acceptor"/>
    <property type="evidence" value="ECO:0007669"/>
    <property type="project" value="UniProtKB-ARBA"/>
</dbReference>
<evidence type="ECO:0000256" key="1">
    <source>
        <dbReference type="ARBA" id="ARBA00023002"/>
    </source>
</evidence>
<dbReference type="EMBL" id="FOZX01000001">
    <property type="protein sequence ID" value="SFS35296.1"/>
    <property type="molecule type" value="Genomic_DNA"/>
</dbReference>
<organism evidence="4 5">
    <name type="scientific">Saccharopolyspora flava</name>
    <dbReference type="NCBI Taxonomy" id="95161"/>
    <lineage>
        <taxon>Bacteria</taxon>
        <taxon>Bacillati</taxon>
        <taxon>Actinomycetota</taxon>
        <taxon>Actinomycetes</taxon>
        <taxon>Pseudonocardiales</taxon>
        <taxon>Pseudonocardiaceae</taxon>
        <taxon>Saccharopolyspora</taxon>
    </lineage>
</organism>
<name>A0A1I6P4Z9_9PSEU</name>
<gene>
    <name evidence="4" type="ORF">SAMN05660874_00465</name>
</gene>
<dbReference type="CDD" id="cd12159">
    <property type="entry name" value="2-Hacid_dh_2"/>
    <property type="match status" value="1"/>
</dbReference>
<dbReference type="STRING" id="95161.SAMN05660874_00465"/>
<dbReference type="PANTHER" id="PTHR43333:SF1">
    <property type="entry name" value="D-ISOMER SPECIFIC 2-HYDROXYACID DEHYDROGENASE NAD-BINDING DOMAIN-CONTAINING PROTEIN"/>
    <property type="match status" value="1"/>
</dbReference>
<dbReference type="GO" id="GO:0051287">
    <property type="term" value="F:NAD binding"/>
    <property type="evidence" value="ECO:0007669"/>
    <property type="project" value="InterPro"/>
</dbReference>
<feature type="domain" description="D-isomer specific 2-hydroxyacid dehydrogenase NAD-binding" evidence="3">
    <location>
        <begin position="95"/>
        <end position="266"/>
    </location>
</feature>
<dbReference type="Gene3D" id="3.40.50.720">
    <property type="entry name" value="NAD(P)-binding Rossmann-like Domain"/>
    <property type="match status" value="2"/>
</dbReference>
<evidence type="ECO:0000256" key="2">
    <source>
        <dbReference type="ARBA" id="ARBA00023027"/>
    </source>
</evidence>
<proteinExistence type="predicted"/>
<dbReference type="Proteomes" id="UP000198852">
    <property type="component" value="Unassembled WGS sequence"/>
</dbReference>
<dbReference type="PROSITE" id="PS00671">
    <property type="entry name" value="D_2_HYDROXYACID_DH_3"/>
    <property type="match status" value="1"/>
</dbReference>
<dbReference type="RefSeq" id="WP_093413312.1">
    <property type="nucleotide sequence ID" value="NZ_FOZX01000001.1"/>
</dbReference>
<dbReference type="InterPro" id="IPR036291">
    <property type="entry name" value="NAD(P)-bd_dom_sf"/>
</dbReference>
<accession>A0A1I6P4Z9</accession>
<protein>
    <submittedName>
        <fullName evidence="4">Phosphoglycerate dehydrogenase</fullName>
    </submittedName>
</protein>
<evidence type="ECO:0000313" key="4">
    <source>
        <dbReference type="EMBL" id="SFS35296.1"/>
    </source>
</evidence>
<keyword evidence="1" id="KW-0560">Oxidoreductase</keyword>
<keyword evidence="2" id="KW-0520">NAD</keyword>